<feature type="compositionally biased region" description="Basic and acidic residues" evidence="1">
    <location>
        <begin position="15"/>
        <end position="24"/>
    </location>
</feature>
<evidence type="ECO:0000256" key="1">
    <source>
        <dbReference type="SAM" id="MobiDB-lite"/>
    </source>
</evidence>
<feature type="compositionally biased region" description="Low complexity" evidence="1">
    <location>
        <begin position="82"/>
        <end position="92"/>
    </location>
</feature>
<dbReference type="Proteomes" id="UP000740926">
    <property type="component" value="Unassembled WGS sequence"/>
</dbReference>
<keyword evidence="3" id="KW-1185">Reference proteome</keyword>
<name>A0A9P6Y6H2_9FUNG</name>
<evidence type="ECO:0000313" key="3">
    <source>
        <dbReference type="Proteomes" id="UP000740926"/>
    </source>
</evidence>
<protein>
    <submittedName>
        <fullName evidence="2">Uncharacterized protein</fullName>
    </submittedName>
</protein>
<comment type="caution">
    <text evidence="2">The sequence shown here is derived from an EMBL/GenBank/DDBJ whole genome shotgun (WGS) entry which is preliminary data.</text>
</comment>
<sequence length="110" mass="11841">MGVAALGRGAQGSPQERDPDDGQHQLEYQPRDVQGLRATPGDHAGNHQGIDDPAGKDGKRAEQAGDQRRADIGRRVLPGVRQPPRQAPPRQAELQSCVHTVTSIAITRIK</sequence>
<feature type="compositionally biased region" description="Basic and acidic residues" evidence="1">
    <location>
        <begin position="49"/>
        <end position="74"/>
    </location>
</feature>
<feature type="region of interest" description="Disordered" evidence="1">
    <location>
        <begin position="1"/>
        <end position="94"/>
    </location>
</feature>
<gene>
    <name evidence="2" type="ORF">G6F50_014335</name>
</gene>
<dbReference type="EMBL" id="JAANIU010006692">
    <property type="protein sequence ID" value="KAG1540628.1"/>
    <property type="molecule type" value="Genomic_DNA"/>
</dbReference>
<reference evidence="2 3" key="1">
    <citation type="journal article" date="2020" name="Microb. Genom.">
        <title>Genetic diversity of clinical and environmental Mucorales isolates obtained from an investigation of mucormycosis cases among solid organ transplant recipients.</title>
        <authorList>
            <person name="Nguyen M.H."/>
            <person name="Kaul D."/>
            <person name="Muto C."/>
            <person name="Cheng S.J."/>
            <person name="Richter R.A."/>
            <person name="Bruno V.M."/>
            <person name="Liu G."/>
            <person name="Beyhan S."/>
            <person name="Sundermann A.J."/>
            <person name="Mounaud S."/>
            <person name="Pasculle A.W."/>
            <person name="Nierman W.C."/>
            <person name="Driscoll E."/>
            <person name="Cumbie R."/>
            <person name="Clancy C.J."/>
            <person name="Dupont C.L."/>
        </authorList>
    </citation>
    <scope>NUCLEOTIDE SEQUENCE [LARGE SCALE GENOMIC DNA]</scope>
    <source>
        <strain evidence="2 3">GL24</strain>
    </source>
</reference>
<accession>A0A9P6Y6H2</accession>
<proteinExistence type="predicted"/>
<organism evidence="2 3">
    <name type="scientific">Rhizopus delemar</name>
    <dbReference type="NCBI Taxonomy" id="936053"/>
    <lineage>
        <taxon>Eukaryota</taxon>
        <taxon>Fungi</taxon>
        <taxon>Fungi incertae sedis</taxon>
        <taxon>Mucoromycota</taxon>
        <taxon>Mucoromycotina</taxon>
        <taxon>Mucoromycetes</taxon>
        <taxon>Mucorales</taxon>
        <taxon>Mucorineae</taxon>
        <taxon>Rhizopodaceae</taxon>
        <taxon>Rhizopus</taxon>
    </lineage>
</organism>
<dbReference type="AlphaFoldDB" id="A0A9P6Y6H2"/>
<evidence type="ECO:0000313" key="2">
    <source>
        <dbReference type="EMBL" id="KAG1540628.1"/>
    </source>
</evidence>